<dbReference type="GO" id="GO:0008270">
    <property type="term" value="F:zinc ion binding"/>
    <property type="evidence" value="ECO:0007669"/>
    <property type="project" value="UniProtKB-KW"/>
</dbReference>
<keyword evidence="1" id="KW-0479">Metal-binding</keyword>
<protein>
    <recommendedName>
        <fullName evidence="2">C2H2-type domain-containing protein</fullName>
    </recommendedName>
</protein>
<dbReference type="InParanoid" id="G0PDU7"/>
<name>G0PDU7_CAEBE</name>
<keyword evidence="1" id="KW-0862">Zinc</keyword>
<keyword evidence="1" id="KW-0863">Zinc-finger</keyword>
<dbReference type="InterPro" id="IPR013087">
    <property type="entry name" value="Znf_C2H2_type"/>
</dbReference>
<evidence type="ECO:0000259" key="2">
    <source>
        <dbReference type="PROSITE" id="PS50157"/>
    </source>
</evidence>
<sequence>MSFSFICILHYAPMCFGATRLIDYLKIYSIAVELRNSISEMRNENFLSKLVPSFSRNETPPPTDHDDAGPGPDSNKYNLYECRVCGKTIKLTTRDGKQKAVKHTLSHGNMFYYNCRVHGCVAKYRKCHQIKYHHRKFHNSKKKSSPDSEFLNDAALILLEKMKSSKPVAGFRVWLFVTLFMFQYTNYYSESSVFHLH</sequence>
<dbReference type="Proteomes" id="UP000008068">
    <property type="component" value="Unassembled WGS sequence"/>
</dbReference>
<dbReference type="PROSITE" id="PS50157">
    <property type="entry name" value="ZINC_FINGER_C2H2_2"/>
    <property type="match status" value="1"/>
</dbReference>
<evidence type="ECO:0000313" key="4">
    <source>
        <dbReference type="Proteomes" id="UP000008068"/>
    </source>
</evidence>
<reference evidence="4" key="1">
    <citation type="submission" date="2011-07" db="EMBL/GenBank/DDBJ databases">
        <authorList>
            <consortium name="Caenorhabditis brenneri Sequencing and Analysis Consortium"/>
            <person name="Wilson R.K."/>
        </authorList>
    </citation>
    <scope>NUCLEOTIDE SEQUENCE [LARGE SCALE GENOMIC DNA]</scope>
    <source>
        <strain evidence="4">PB2801</strain>
    </source>
</reference>
<organism evidence="4">
    <name type="scientific">Caenorhabditis brenneri</name>
    <name type="common">Nematode worm</name>
    <dbReference type="NCBI Taxonomy" id="135651"/>
    <lineage>
        <taxon>Eukaryota</taxon>
        <taxon>Metazoa</taxon>
        <taxon>Ecdysozoa</taxon>
        <taxon>Nematoda</taxon>
        <taxon>Chromadorea</taxon>
        <taxon>Rhabditida</taxon>
        <taxon>Rhabditina</taxon>
        <taxon>Rhabditomorpha</taxon>
        <taxon>Rhabditoidea</taxon>
        <taxon>Rhabditidae</taxon>
        <taxon>Peloderinae</taxon>
        <taxon>Caenorhabditis</taxon>
    </lineage>
</organism>
<evidence type="ECO:0000256" key="1">
    <source>
        <dbReference type="PROSITE-ProRule" id="PRU00042"/>
    </source>
</evidence>
<dbReference type="HOGENOM" id="CLU_1385265_0_0_1"/>
<evidence type="ECO:0000313" key="3">
    <source>
        <dbReference type="EMBL" id="EGT52422.1"/>
    </source>
</evidence>
<dbReference type="EMBL" id="GL380292">
    <property type="protein sequence ID" value="EGT52422.1"/>
    <property type="molecule type" value="Genomic_DNA"/>
</dbReference>
<keyword evidence="4" id="KW-1185">Reference proteome</keyword>
<dbReference type="AlphaFoldDB" id="G0PDU7"/>
<dbReference type="PROSITE" id="PS00028">
    <property type="entry name" value="ZINC_FINGER_C2H2_1"/>
    <property type="match status" value="1"/>
</dbReference>
<gene>
    <name evidence="3" type="ORF">CAEBREN_17759</name>
</gene>
<proteinExistence type="predicted"/>
<accession>G0PDU7</accession>
<feature type="domain" description="C2H2-type" evidence="2">
    <location>
        <begin position="113"/>
        <end position="143"/>
    </location>
</feature>